<protein>
    <recommendedName>
        <fullName evidence="4">VanZ-like domain-containing protein</fullName>
    </recommendedName>
</protein>
<gene>
    <name evidence="2" type="ORF">HD841_000708</name>
</gene>
<keyword evidence="1" id="KW-0472">Membrane</keyword>
<reference evidence="2 3" key="1">
    <citation type="submission" date="2020-08" db="EMBL/GenBank/DDBJ databases">
        <title>The Agave Microbiome: Exploring the role of microbial communities in plant adaptations to desert environments.</title>
        <authorList>
            <person name="Partida-Martinez L.P."/>
        </authorList>
    </citation>
    <scope>NUCLEOTIDE SEQUENCE [LARGE SCALE GENOMIC DNA]</scope>
    <source>
        <strain evidence="2 3">AS2.3</strain>
    </source>
</reference>
<evidence type="ECO:0000256" key="1">
    <source>
        <dbReference type="SAM" id="Phobius"/>
    </source>
</evidence>
<accession>A0A7Y9K1I0</accession>
<dbReference type="Proteomes" id="UP000517753">
    <property type="component" value="Unassembled WGS sequence"/>
</dbReference>
<evidence type="ECO:0008006" key="4">
    <source>
        <dbReference type="Google" id="ProtNLM"/>
    </source>
</evidence>
<feature type="transmembrane region" description="Helical" evidence="1">
    <location>
        <begin position="94"/>
        <end position="114"/>
    </location>
</feature>
<evidence type="ECO:0000313" key="2">
    <source>
        <dbReference type="EMBL" id="NYD88939.1"/>
    </source>
</evidence>
<comment type="caution">
    <text evidence="2">The sequence shown here is derived from an EMBL/GenBank/DDBJ whole genome shotgun (WGS) entry which is preliminary data.</text>
</comment>
<organism evidence="2 3">
    <name type="scientific">Sphingomonas melonis</name>
    <dbReference type="NCBI Taxonomy" id="152682"/>
    <lineage>
        <taxon>Bacteria</taxon>
        <taxon>Pseudomonadati</taxon>
        <taxon>Pseudomonadota</taxon>
        <taxon>Alphaproteobacteria</taxon>
        <taxon>Sphingomonadales</taxon>
        <taxon>Sphingomonadaceae</taxon>
        <taxon>Sphingomonas</taxon>
    </lineage>
</organism>
<dbReference type="EMBL" id="JACCBY010000001">
    <property type="protein sequence ID" value="NYD88939.1"/>
    <property type="molecule type" value="Genomic_DNA"/>
</dbReference>
<name>A0A7Y9K1I0_9SPHN</name>
<sequence>MFRTGRARVAPIARLLFWAALVFALVMALSPRPPITVEVVDKWQHMAAFGTLTILACAGWPRADLLRIAERLSFLGAIIELVQSIPALHRDCDIMDWVADTAIIVGVIVVVAAVRPARPRSRL</sequence>
<dbReference type="RefSeq" id="WP_179507471.1">
    <property type="nucleotide sequence ID" value="NZ_JACCBY010000001.1"/>
</dbReference>
<evidence type="ECO:0000313" key="3">
    <source>
        <dbReference type="Proteomes" id="UP000517753"/>
    </source>
</evidence>
<keyword evidence="1" id="KW-1133">Transmembrane helix</keyword>
<proteinExistence type="predicted"/>
<keyword evidence="1" id="KW-0812">Transmembrane</keyword>
<feature type="transmembrane region" description="Helical" evidence="1">
    <location>
        <begin position="12"/>
        <end position="31"/>
    </location>
</feature>
<keyword evidence="3" id="KW-1185">Reference proteome</keyword>
<dbReference type="AlphaFoldDB" id="A0A7Y9K1I0"/>